<organism evidence="1 2">
    <name type="scientific">Pseudomonas syringae pv. actinidiae ICMP 19096</name>
    <dbReference type="NCBI Taxonomy" id="1194405"/>
    <lineage>
        <taxon>Bacteria</taxon>
        <taxon>Pseudomonadati</taxon>
        <taxon>Pseudomonadota</taxon>
        <taxon>Gammaproteobacteria</taxon>
        <taxon>Pseudomonadales</taxon>
        <taxon>Pseudomonadaceae</taxon>
        <taxon>Pseudomonas</taxon>
        <taxon>Pseudomonas syringae</taxon>
    </lineage>
</organism>
<gene>
    <name evidence="1" type="ORF">A245_42015</name>
</gene>
<name>A0A656JKX6_PSESF</name>
<dbReference type="AlphaFoldDB" id="A0A656JKX6"/>
<comment type="caution">
    <text evidence="1">The sequence shown here is derived from an EMBL/GenBank/DDBJ whole genome shotgun (WGS) entry which is preliminary data.</text>
</comment>
<feature type="non-terminal residue" evidence="1">
    <location>
        <position position="1"/>
    </location>
</feature>
<sequence length="101" mass="10786">PSSNRLPKGDNLVLVIPRGHKTAQVVGDMNRTLKKAREAAGAVGDAEMGHIRAKSGLSEAIEGLDAEKNKAAYRVLGSTPFCLAVLMLEVWNVSSEVSAWE</sequence>
<accession>A0A656JKX6</accession>
<reference evidence="1 2" key="1">
    <citation type="journal article" date="2013" name="PLoS Pathog.">
        <title>Genomic analysis of the Kiwifruit pathogen Pseudomonas syringae pv. actinidiae provides insight into the origins of an emergent plant disease.</title>
        <authorList>
            <person name="McCann H.C."/>
            <person name="Rikkerink E.H."/>
            <person name="Bertels F."/>
            <person name="Fiers M."/>
            <person name="Lu A."/>
            <person name="Rees-George J."/>
            <person name="Andersen M.T."/>
            <person name="Gleave A.P."/>
            <person name="Haubold B."/>
            <person name="Wohlers M.W."/>
            <person name="Guttman D.S."/>
            <person name="Wang P.W."/>
            <person name="Straub C."/>
            <person name="Vanneste J.L."/>
            <person name="Rainey P.B."/>
            <person name="Templeton M.D."/>
        </authorList>
    </citation>
    <scope>NUCLEOTIDE SEQUENCE [LARGE SCALE GENOMIC DNA]</scope>
    <source>
        <strain evidence="1 2">ICMP 19096</strain>
    </source>
</reference>
<evidence type="ECO:0000313" key="2">
    <source>
        <dbReference type="Proteomes" id="UP000018849"/>
    </source>
</evidence>
<feature type="non-terminal residue" evidence="1">
    <location>
        <position position="101"/>
    </location>
</feature>
<protein>
    <submittedName>
        <fullName evidence="1">Uncharacterized protein</fullName>
    </submittedName>
</protein>
<dbReference type="Proteomes" id="UP000018849">
    <property type="component" value="Unassembled WGS sequence"/>
</dbReference>
<evidence type="ECO:0000313" key="1">
    <source>
        <dbReference type="EMBL" id="EPN35229.1"/>
    </source>
</evidence>
<proteinExistence type="predicted"/>
<dbReference type="EMBL" id="AOKF01003549">
    <property type="protein sequence ID" value="EPN35229.1"/>
    <property type="molecule type" value="Genomic_DNA"/>
</dbReference>